<comment type="caution">
    <text evidence="3">The sequence shown here is derived from an EMBL/GenBank/DDBJ whole genome shotgun (WGS) entry which is preliminary data.</text>
</comment>
<reference evidence="3 4" key="1">
    <citation type="journal article" date="2024" name="Nat. Commun.">
        <title>Phylogenomics reveals the evolutionary origins of lichenization in chlorophyte algae.</title>
        <authorList>
            <person name="Puginier C."/>
            <person name="Libourel C."/>
            <person name="Otte J."/>
            <person name="Skaloud P."/>
            <person name="Haon M."/>
            <person name="Grisel S."/>
            <person name="Petersen M."/>
            <person name="Berrin J.G."/>
            <person name="Delaux P.M."/>
            <person name="Dal Grande F."/>
            <person name="Keller J."/>
        </authorList>
    </citation>
    <scope>NUCLEOTIDE SEQUENCE [LARGE SCALE GENOMIC DNA]</scope>
    <source>
        <strain evidence="3 4">SAG 2043</strain>
    </source>
</reference>
<evidence type="ECO:0000313" key="4">
    <source>
        <dbReference type="Proteomes" id="UP001489004"/>
    </source>
</evidence>
<evidence type="ECO:0000313" key="3">
    <source>
        <dbReference type="EMBL" id="KAK9829191.1"/>
    </source>
</evidence>
<feature type="compositionally biased region" description="Low complexity" evidence="2">
    <location>
        <begin position="43"/>
        <end position="60"/>
    </location>
</feature>
<dbReference type="Proteomes" id="UP001489004">
    <property type="component" value="Unassembled WGS sequence"/>
</dbReference>
<dbReference type="InterPro" id="IPR029026">
    <property type="entry name" value="tRNA_m1G_MTases_N"/>
</dbReference>
<evidence type="ECO:0000256" key="2">
    <source>
        <dbReference type="SAM" id="MobiDB-lite"/>
    </source>
</evidence>
<proteinExistence type="inferred from homology"/>
<gene>
    <name evidence="3" type="ORF">WJX72_004399</name>
</gene>
<comment type="similarity">
    <text evidence="1">Belongs to the class IV-like SAM-binding methyltransferase superfamily.</text>
</comment>
<dbReference type="Gene3D" id="3.40.1280.10">
    <property type="match status" value="1"/>
</dbReference>
<dbReference type="SUPFAM" id="SSF50249">
    <property type="entry name" value="Nucleic acid-binding proteins"/>
    <property type="match status" value="1"/>
</dbReference>
<dbReference type="InterPro" id="IPR029028">
    <property type="entry name" value="Alpha/beta_knot_MTases"/>
</dbReference>
<dbReference type="Pfam" id="PF02598">
    <property type="entry name" value="Methyltrn_RNA_3"/>
    <property type="match status" value="1"/>
</dbReference>
<dbReference type="Gene3D" id="2.40.50.140">
    <property type="entry name" value="Nucleic acid-binding proteins"/>
    <property type="match status" value="1"/>
</dbReference>
<dbReference type="InterPro" id="IPR012340">
    <property type="entry name" value="NA-bd_OB-fold"/>
</dbReference>
<dbReference type="CDD" id="cd18086">
    <property type="entry name" value="HsC9orf114-like"/>
    <property type="match status" value="1"/>
</dbReference>
<dbReference type="PANTHER" id="PTHR12150">
    <property type="entry name" value="CLASS IV SAM-BINDING METHYLTRANSFERASE-RELATED"/>
    <property type="match status" value="1"/>
</dbReference>
<organism evidence="3 4">
    <name type="scientific">[Myrmecia] bisecta</name>
    <dbReference type="NCBI Taxonomy" id="41462"/>
    <lineage>
        <taxon>Eukaryota</taxon>
        <taxon>Viridiplantae</taxon>
        <taxon>Chlorophyta</taxon>
        <taxon>core chlorophytes</taxon>
        <taxon>Trebouxiophyceae</taxon>
        <taxon>Trebouxiales</taxon>
        <taxon>Trebouxiaceae</taxon>
        <taxon>Myrmecia</taxon>
    </lineage>
</organism>
<accession>A0AAW1R725</accession>
<name>A0AAW1R725_9CHLO</name>
<dbReference type="InterPro" id="IPR003750">
    <property type="entry name" value="Put_MeTrfase-C9orf114-like"/>
</dbReference>
<dbReference type="AlphaFoldDB" id="A0AAW1R725"/>
<evidence type="ECO:0000256" key="1">
    <source>
        <dbReference type="ARBA" id="ARBA00009841"/>
    </source>
</evidence>
<keyword evidence="4" id="KW-1185">Reference proteome</keyword>
<evidence type="ECO:0008006" key="5">
    <source>
        <dbReference type="Google" id="ProtNLM"/>
    </source>
</evidence>
<dbReference type="PANTHER" id="PTHR12150:SF13">
    <property type="entry name" value="METHYLTRANSFERASE C9ORF114-RELATED"/>
    <property type="match status" value="1"/>
</dbReference>
<dbReference type="EMBL" id="JALJOR010000001">
    <property type="protein sequence ID" value="KAK9829191.1"/>
    <property type="molecule type" value="Genomic_DNA"/>
</dbReference>
<dbReference type="SUPFAM" id="SSF75217">
    <property type="entry name" value="alpha/beta knot"/>
    <property type="match status" value="1"/>
</dbReference>
<feature type="region of interest" description="Disordered" evidence="2">
    <location>
        <begin position="22"/>
        <end position="62"/>
    </location>
</feature>
<sequence length="374" mass="39939">MGNKSRKRKAAALEAVAAATIFEPEPDTRNPAKLQRSNSVPGTVTQPQAAAAAQVTPDAPSKGRHYTVSMAVPGSVIDNAQTTELATLMAGQIARTAAIFNVDEVVVIDDARHTQEGAVGKGAAFLARVLQFMETPQYLRKALIPMHKDLRLAGMLPPLDAPHHMRASEWKPYREGVILSSDPAEGSLVDVGLDKSAHIPQAVRSNVRVTVDMGASPTRKTLTSEALGVAGQEVLTATITSPSTPREVAGLYWGFSTRIASGLSAVLSESPFKGGYDLKVGTSEHGTVTPCTELQFPKFQHLLIAFGGPQGLELCMMNDRALADQPASAKRDPRPLFDMYVNTCPNQGSRTIRTEEAVLISMAYFQPAIISAAL</sequence>
<protein>
    <recommendedName>
        <fullName evidence="5">RNA methyltransferase</fullName>
    </recommendedName>
</protein>